<dbReference type="STRING" id="1077348.A0A2G8RTB1"/>
<organism evidence="3 4">
    <name type="scientific">Ganoderma sinense ZZ0214-1</name>
    <dbReference type="NCBI Taxonomy" id="1077348"/>
    <lineage>
        <taxon>Eukaryota</taxon>
        <taxon>Fungi</taxon>
        <taxon>Dikarya</taxon>
        <taxon>Basidiomycota</taxon>
        <taxon>Agaricomycotina</taxon>
        <taxon>Agaricomycetes</taxon>
        <taxon>Polyporales</taxon>
        <taxon>Polyporaceae</taxon>
        <taxon>Ganoderma</taxon>
    </lineage>
</organism>
<evidence type="ECO:0000256" key="1">
    <source>
        <dbReference type="SAM" id="MobiDB-lite"/>
    </source>
</evidence>
<sequence length="565" mass="61833">MPGTILQENLTAPGITTASHPFDKPNADIILRTSDRVDFHVHSQILIVASPFFEGMLNVPQPPPDQQQLKSGRPIIELSETSKALDPLLRICYPINKPKNRSLEEVELSLAAAMKFDMELPTTVLMEDLESFASSRPLEVWGIACRLRLESVANFVAKSMTSAHFSDFTVLGDTGMDGISAANYFRLSEYFRLGRKTPEAFKFLSPASVPKLSPVTGTASMAIIPSRPLADAPAPDIICRSADGIDFPAHRTVISLASVTLMPKASQVTESPPPEEGSSSELVPPVVQFEEGGIVLHALLQLSYRSPADVTFPTDLMDLTAVLVATEKYDLRSAQPAVWSFWQEIASQNPLRAYCCAIRVGHMVGAKEAARCALNHIIKGVYVEELECTPALAYHRILTYYEKCRTASKQELARIINSLKGPVKTAAPAPIPPPPDGDRTRRRLEGGVPAGKLNLKTKTWSLGNPVYDGPWLLRHLRSLSCQVDERPGSAMPELADLFVEATKAWSDGKVPRMWCEGCQVLAEEILEVNKGLQQLPGSLSKVSRFPSYMLLGATYCSEIKSGAVR</sequence>
<dbReference type="CDD" id="cd18186">
    <property type="entry name" value="BTB_POZ_ZBTB_KLHL-like"/>
    <property type="match status" value="1"/>
</dbReference>
<protein>
    <recommendedName>
        <fullName evidence="2">BTB domain-containing protein</fullName>
    </recommendedName>
</protein>
<evidence type="ECO:0000313" key="3">
    <source>
        <dbReference type="EMBL" id="PIL24757.1"/>
    </source>
</evidence>
<dbReference type="Gene3D" id="3.30.710.10">
    <property type="entry name" value="Potassium Channel Kv1.1, Chain A"/>
    <property type="match status" value="1"/>
</dbReference>
<accession>A0A2G8RTB1</accession>
<dbReference type="PROSITE" id="PS50097">
    <property type="entry name" value="BTB"/>
    <property type="match status" value="1"/>
</dbReference>
<evidence type="ECO:0000313" key="4">
    <source>
        <dbReference type="Proteomes" id="UP000230002"/>
    </source>
</evidence>
<name>A0A2G8RTB1_9APHY</name>
<feature type="region of interest" description="Disordered" evidence="1">
    <location>
        <begin position="424"/>
        <end position="443"/>
    </location>
</feature>
<proteinExistence type="predicted"/>
<dbReference type="Proteomes" id="UP000230002">
    <property type="component" value="Unassembled WGS sequence"/>
</dbReference>
<gene>
    <name evidence="3" type="ORF">GSI_12643</name>
</gene>
<feature type="domain" description="BTB" evidence="2">
    <location>
        <begin position="27"/>
        <end position="93"/>
    </location>
</feature>
<dbReference type="OrthoDB" id="3164835at2759"/>
<evidence type="ECO:0000259" key="2">
    <source>
        <dbReference type="PROSITE" id="PS50097"/>
    </source>
</evidence>
<dbReference type="InterPro" id="IPR011333">
    <property type="entry name" value="SKP1/BTB/POZ_sf"/>
</dbReference>
<reference evidence="3 4" key="1">
    <citation type="journal article" date="2015" name="Sci. Rep.">
        <title>Chromosome-level genome map provides insights into diverse defense mechanisms in the medicinal fungus Ganoderma sinense.</title>
        <authorList>
            <person name="Zhu Y."/>
            <person name="Xu J."/>
            <person name="Sun C."/>
            <person name="Zhou S."/>
            <person name="Xu H."/>
            <person name="Nelson D.R."/>
            <person name="Qian J."/>
            <person name="Song J."/>
            <person name="Luo H."/>
            <person name="Xiang L."/>
            <person name="Li Y."/>
            <person name="Xu Z."/>
            <person name="Ji A."/>
            <person name="Wang L."/>
            <person name="Lu S."/>
            <person name="Hayward A."/>
            <person name="Sun W."/>
            <person name="Li X."/>
            <person name="Schwartz D.C."/>
            <person name="Wang Y."/>
            <person name="Chen S."/>
        </authorList>
    </citation>
    <scope>NUCLEOTIDE SEQUENCE [LARGE SCALE GENOMIC DNA]</scope>
    <source>
        <strain evidence="3 4">ZZ0214-1</strain>
    </source>
</reference>
<comment type="caution">
    <text evidence="3">The sequence shown here is derived from an EMBL/GenBank/DDBJ whole genome shotgun (WGS) entry which is preliminary data.</text>
</comment>
<dbReference type="Pfam" id="PF00651">
    <property type="entry name" value="BTB"/>
    <property type="match status" value="1"/>
</dbReference>
<dbReference type="EMBL" id="AYKW01000056">
    <property type="protein sequence ID" value="PIL24757.1"/>
    <property type="molecule type" value="Genomic_DNA"/>
</dbReference>
<dbReference type="AlphaFoldDB" id="A0A2G8RTB1"/>
<dbReference type="SMART" id="SM00225">
    <property type="entry name" value="BTB"/>
    <property type="match status" value="1"/>
</dbReference>
<dbReference type="InterPro" id="IPR000210">
    <property type="entry name" value="BTB/POZ_dom"/>
</dbReference>
<keyword evidence="4" id="KW-1185">Reference proteome</keyword>